<sequence>MSSSRTLVAKIKCKVILYAGETKICEAGRKCKVAEANVRRWKLSKQKLLCPDSTWRSFSGPKRGHFHAAAEQAVEFVHSQRGHRNHVTRKTQSIPEQCFKASAGRCERTMCRNGFCSQHGTCSAAVRLPTPAESALHPALTRTENTGYQRGFKSSLTKNDSKLKPDKNKLGVGPRFVILQGITFGASCQGKR</sequence>
<organism evidence="2 3">
    <name type="scientific">Apteryx owenii</name>
    <name type="common">Little spotted kiwi</name>
    <dbReference type="NCBI Taxonomy" id="8824"/>
    <lineage>
        <taxon>Eukaryota</taxon>
        <taxon>Metazoa</taxon>
        <taxon>Chordata</taxon>
        <taxon>Craniata</taxon>
        <taxon>Vertebrata</taxon>
        <taxon>Euteleostomi</taxon>
        <taxon>Archelosauria</taxon>
        <taxon>Archosauria</taxon>
        <taxon>Dinosauria</taxon>
        <taxon>Saurischia</taxon>
        <taxon>Theropoda</taxon>
        <taxon>Coelurosauria</taxon>
        <taxon>Aves</taxon>
        <taxon>Palaeognathae</taxon>
        <taxon>Apterygiformes</taxon>
        <taxon>Apterygidae</taxon>
        <taxon>Apteryx</taxon>
    </lineage>
</organism>
<proteinExistence type="predicted"/>
<feature type="compositionally biased region" description="Polar residues" evidence="1">
    <location>
        <begin position="142"/>
        <end position="158"/>
    </location>
</feature>
<name>A0A8B9QFH5_APTOW</name>
<dbReference type="Ensembl" id="ENSAOWT00000028652.1">
    <property type="protein sequence ID" value="ENSAOWP00000025277.1"/>
    <property type="gene ID" value="ENSAOWG00000017098.1"/>
</dbReference>
<protein>
    <submittedName>
        <fullName evidence="2">Uncharacterized protein</fullName>
    </submittedName>
</protein>
<dbReference type="AlphaFoldDB" id="A0A8B9QFH5"/>
<reference evidence="2" key="1">
    <citation type="submission" date="2025-08" db="UniProtKB">
        <authorList>
            <consortium name="Ensembl"/>
        </authorList>
    </citation>
    <scope>IDENTIFICATION</scope>
</reference>
<accession>A0A8B9QFH5</accession>
<feature type="region of interest" description="Disordered" evidence="1">
    <location>
        <begin position="142"/>
        <end position="167"/>
    </location>
</feature>
<evidence type="ECO:0000313" key="3">
    <source>
        <dbReference type="Proteomes" id="UP000694424"/>
    </source>
</evidence>
<keyword evidence="3" id="KW-1185">Reference proteome</keyword>
<dbReference type="Proteomes" id="UP000694424">
    <property type="component" value="Unplaced"/>
</dbReference>
<evidence type="ECO:0000256" key="1">
    <source>
        <dbReference type="SAM" id="MobiDB-lite"/>
    </source>
</evidence>
<reference evidence="2" key="2">
    <citation type="submission" date="2025-09" db="UniProtKB">
        <authorList>
            <consortium name="Ensembl"/>
        </authorList>
    </citation>
    <scope>IDENTIFICATION</scope>
</reference>
<evidence type="ECO:0000313" key="2">
    <source>
        <dbReference type="Ensembl" id="ENSAOWP00000025277.1"/>
    </source>
</evidence>